<keyword evidence="1" id="KW-0812">Transmembrane</keyword>
<evidence type="ECO:0000313" key="2">
    <source>
        <dbReference type="EMBL" id="MFD1000057.1"/>
    </source>
</evidence>
<keyword evidence="1" id="KW-0472">Membrane</keyword>
<accession>A0ABW3K1T3</accession>
<feature type="transmembrane region" description="Helical" evidence="1">
    <location>
        <begin position="102"/>
        <end position="124"/>
    </location>
</feature>
<dbReference type="Proteomes" id="UP001597112">
    <property type="component" value="Unassembled WGS sequence"/>
</dbReference>
<dbReference type="RefSeq" id="WP_377579333.1">
    <property type="nucleotide sequence ID" value="NZ_JBHTKA010000003.1"/>
</dbReference>
<proteinExistence type="predicted"/>
<organism evidence="2 3">
    <name type="scientific">Ohtaekwangia kribbensis</name>
    <dbReference type="NCBI Taxonomy" id="688913"/>
    <lineage>
        <taxon>Bacteria</taxon>
        <taxon>Pseudomonadati</taxon>
        <taxon>Bacteroidota</taxon>
        <taxon>Cytophagia</taxon>
        <taxon>Cytophagales</taxon>
        <taxon>Fulvivirgaceae</taxon>
        <taxon>Ohtaekwangia</taxon>
    </lineage>
</organism>
<protein>
    <submittedName>
        <fullName evidence="2">DoxX-like family protein</fullName>
    </submittedName>
</protein>
<comment type="caution">
    <text evidence="2">The sequence shown here is derived from an EMBL/GenBank/DDBJ whole genome shotgun (WGS) entry which is preliminary data.</text>
</comment>
<keyword evidence="1" id="KW-1133">Transmembrane helix</keyword>
<feature type="transmembrane region" description="Helical" evidence="1">
    <location>
        <begin position="76"/>
        <end position="96"/>
    </location>
</feature>
<name>A0ABW3K1T3_9BACT</name>
<sequence length="141" mass="16127">MSNTPNRILPTLLTVAITLVWFINGLFCKVLNYVPRHRMIVARILGETHAPILTIAIGLSEIVMAIWIASGIKSRWCALLQMCIVAMMNILEFILVPDLLLFGRFNAFFATVFVLVVYINEFVLHHDRGLRYIFTGNRKYS</sequence>
<evidence type="ECO:0000256" key="1">
    <source>
        <dbReference type="SAM" id="Phobius"/>
    </source>
</evidence>
<dbReference type="Pfam" id="PF13781">
    <property type="entry name" value="DoxX_3"/>
    <property type="match status" value="1"/>
</dbReference>
<dbReference type="InterPro" id="IPR025695">
    <property type="entry name" value="DoxX-like"/>
</dbReference>
<reference evidence="3" key="1">
    <citation type="journal article" date="2019" name="Int. J. Syst. Evol. Microbiol.">
        <title>The Global Catalogue of Microorganisms (GCM) 10K type strain sequencing project: providing services to taxonomists for standard genome sequencing and annotation.</title>
        <authorList>
            <consortium name="The Broad Institute Genomics Platform"/>
            <consortium name="The Broad Institute Genome Sequencing Center for Infectious Disease"/>
            <person name="Wu L."/>
            <person name="Ma J."/>
        </authorList>
    </citation>
    <scope>NUCLEOTIDE SEQUENCE [LARGE SCALE GENOMIC DNA]</scope>
    <source>
        <strain evidence="3">CCUG 58938</strain>
    </source>
</reference>
<dbReference type="EMBL" id="JBHTKA010000003">
    <property type="protein sequence ID" value="MFD1000057.1"/>
    <property type="molecule type" value="Genomic_DNA"/>
</dbReference>
<evidence type="ECO:0000313" key="3">
    <source>
        <dbReference type="Proteomes" id="UP001597112"/>
    </source>
</evidence>
<keyword evidence="3" id="KW-1185">Reference proteome</keyword>
<feature type="transmembrane region" description="Helical" evidence="1">
    <location>
        <begin position="52"/>
        <end position="69"/>
    </location>
</feature>
<gene>
    <name evidence="2" type="ORF">ACFQ21_12110</name>
</gene>